<dbReference type="Proteomes" id="UP000239047">
    <property type="component" value="Unassembled WGS sequence"/>
</dbReference>
<proteinExistence type="predicted"/>
<dbReference type="OrthoDB" id="9978462at2"/>
<evidence type="ECO:0000313" key="1">
    <source>
        <dbReference type="EMBL" id="PPA70063.1"/>
    </source>
</evidence>
<sequence length="71" mass="7923">MPYNYKRGKETPKSIAFMMQYKIGHAVEVKKGKRIMIDGSPFIVKSIHSVGILGKNVKVIGKCTPLEEVTT</sequence>
<accession>A0A2S5GAZ1</accession>
<organism evidence="1 2">
    <name type="scientific">Jeotgalibacillus proteolyticus</name>
    <dbReference type="NCBI Taxonomy" id="2082395"/>
    <lineage>
        <taxon>Bacteria</taxon>
        <taxon>Bacillati</taxon>
        <taxon>Bacillota</taxon>
        <taxon>Bacilli</taxon>
        <taxon>Bacillales</taxon>
        <taxon>Caryophanaceae</taxon>
        <taxon>Jeotgalibacillus</taxon>
    </lineage>
</organism>
<protein>
    <submittedName>
        <fullName evidence="1">Uncharacterized protein</fullName>
    </submittedName>
</protein>
<evidence type="ECO:0000313" key="2">
    <source>
        <dbReference type="Proteomes" id="UP000239047"/>
    </source>
</evidence>
<keyword evidence="2" id="KW-1185">Reference proteome</keyword>
<dbReference type="RefSeq" id="WP_104058013.1">
    <property type="nucleotide sequence ID" value="NZ_PREZ01000004.1"/>
</dbReference>
<reference evidence="1 2" key="1">
    <citation type="submission" date="2018-02" db="EMBL/GenBank/DDBJ databases">
        <title>Jeotgalibacillus proteolyticum sp. nov. a protease producing bacterium isolated from ocean sediments of Laizhou Bay.</title>
        <authorList>
            <person name="Li Y."/>
        </authorList>
    </citation>
    <scope>NUCLEOTIDE SEQUENCE [LARGE SCALE GENOMIC DNA]</scope>
    <source>
        <strain evidence="1 2">22-7</strain>
    </source>
</reference>
<dbReference type="AlphaFoldDB" id="A0A2S5GAZ1"/>
<dbReference type="EMBL" id="PREZ01000004">
    <property type="protein sequence ID" value="PPA70063.1"/>
    <property type="molecule type" value="Genomic_DNA"/>
</dbReference>
<name>A0A2S5GAZ1_9BACL</name>
<gene>
    <name evidence="1" type="ORF">C4B60_10750</name>
</gene>
<comment type="caution">
    <text evidence="1">The sequence shown here is derived from an EMBL/GenBank/DDBJ whole genome shotgun (WGS) entry which is preliminary data.</text>
</comment>